<dbReference type="Pfam" id="PF06945">
    <property type="entry name" value="DUF1289"/>
    <property type="match status" value="1"/>
</dbReference>
<reference evidence="1" key="2">
    <citation type="submission" date="2020-09" db="EMBL/GenBank/DDBJ databases">
        <authorList>
            <person name="Sun Q."/>
            <person name="Zhou Y."/>
        </authorList>
    </citation>
    <scope>NUCLEOTIDE SEQUENCE</scope>
    <source>
        <strain evidence="1">CGMCC 1.12214</strain>
    </source>
</reference>
<proteinExistence type="predicted"/>
<evidence type="ECO:0000313" key="2">
    <source>
        <dbReference type="Proteomes" id="UP000603912"/>
    </source>
</evidence>
<dbReference type="PANTHER" id="PTHR35175">
    <property type="entry name" value="DUF1289 DOMAIN-CONTAINING PROTEIN"/>
    <property type="match status" value="1"/>
</dbReference>
<accession>A0A917I3Y4</accession>
<dbReference type="Proteomes" id="UP000603912">
    <property type="component" value="Unassembled WGS sequence"/>
</dbReference>
<dbReference type="EMBL" id="BMES01000001">
    <property type="protein sequence ID" value="GGH07376.1"/>
    <property type="molecule type" value="Genomic_DNA"/>
</dbReference>
<evidence type="ECO:0000313" key="1">
    <source>
        <dbReference type="EMBL" id="GGH07376.1"/>
    </source>
</evidence>
<name>A0A917I3Y4_9HYPH</name>
<dbReference type="RefSeq" id="WP_188515896.1">
    <property type="nucleotide sequence ID" value="NZ_BMES01000001.1"/>
</dbReference>
<sequence length="76" mass="8314">MQITESPCVQICVMDADAGLCVGCGRTLGEIGRWAAMEPAERRAIMDILPARLAAADLPPLPRPARTGRRRQRERA</sequence>
<reference evidence="1" key="1">
    <citation type="journal article" date="2014" name="Int. J. Syst. Evol. Microbiol.">
        <title>Complete genome sequence of Corynebacterium casei LMG S-19264T (=DSM 44701T), isolated from a smear-ripened cheese.</title>
        <authorList>
            <consortium name="US DOE Joint Genome Institute (JGI-PGF)"/>
            <person name="Walter F."/>
            <person name="Albersmeier A."/>
            <person name="Kalinowski J."/>
            <person name="Ruckert C."/>
        </authorList>
    </citation>
    <scope>NUCLEOTIDE SEQUENCE</scope>
    <source>
        <strain evidence="1">CGMCC 1.12214</strain>
    </source>
</reference>
<keyword evidence="2" id="KW-1185">Reference proteome</keyword>
<gene>
    <name evidence="1" type="ORF">GCM10007036_02220</name>
</gene>
<dbReference type="PANTHER" id="PTHR35175:SF2">
    <property type="entry name" value="DUF1289 DOMAIN-CONTAINING PROTEIN"/>
    <property type="match status" value="1"/>
</dbReference>
<dbReference type="InterPro" id="IPR010710">
    <property type="entry name" value="DUF1289"/>
</dbReference>
<comment type="caution">
    <text evidence="1">The sequence shown here is derived from an EMBL/GenBank/DDBJ whole genome shotgun (WGS) entry which is preliminary data.</text>
</comment>
<evidence type="ECO:0008006" key="3">
    <source>
        <dbReference type="Google" id="ProtNLM"/>
    </source>
</evidence>
<protein>
    <recommendedName>
        <fullName evidence="3">DUF1289 domain-containing protein</fullName>
    </recommendedName>
</protein>
<organism evidence="1 2">
    <name type="scientific">Alsobacter metallidurans</name>
    <dbReference type="NCBI Taxonomy" id="340221"/>
    <lineage>
        <taxon>Bacteria</taxon>
        <taxon>Pseudomonadati</taxon>
        <taxon>Pseudomonadota</taxon>
        <taxon>Alphaproteobacteria</taxon>
        <taxon>Hyphomicrobiales</taxon>
        <taxon>Alsobacteraceae</taxon>
        <taxon>Alsobacter</taxon>
    </lineage>
</organism>
<dbReference type="AlphaFoldDB" id="A0A917I3Y4"/>